<evidence type="ECO:0000313" key="2">
    <source>
        <dbReference type="EMBL" id="HHS28530.1"/>
    </source>
</evidence>
<dbReference type="Pfam" id="PF20244">
    <property type="entry name" value="DUF6599"/>
    <property type="match status" value="1"/>
</dbReference>
<name>A0A7V6A1N1_9BACT</name>
<dbReference type="InterPro" id="IPR022357">
    <property type="entry name" value="MIP_CS"/>
</dbReference>
<organism evidence="2">
    <name type="scientific">Desulfobacca acetoxidans</name>
    <dbReference type="NCBI Taxonomy" id="60893"/>
    <lineage>
        <taxon>Bacteria</taxon>
        <taxon>Pseudomonadati</taxon>
        <taxon>Thermodesulfobacteriota</taxon>
        <taxon>Desulfobaccia</taxon>
        <taxon>Desulfobaccales</taxon>
        <taxon>Desulfobaccaceae</taxon>
        <taxon>Desulfobacca</taxon>
    </lineage>
</organism>
<keyword evidence="1" id="KW-1133">Transmembrane helix</keyword>
<sequence>MARRQAKVGATEKVVGYSILATLGVIALGLLIRQAHFNPAVTVALHGAKVQGRLQGAPGQTPAVTAALIPEVSGFTPLTPAQSFGPDNLSDKIDGKAELYLSSGFKEMSCRSFNLAAAGSAYVEVFVYDMGSAPNAFAVFSGQRRPGSPNIPLTANAYATSNALYFTRGPYYVEIVADRASGALQKSLTMYAEATLAKMPAEGKGGPGKAADLLPKEGLTSDSVRLNASDVFGLERFNNVFTGEYTLKNGTATAFLAERATPGQARADAQRYLEFLTANGYQKIGSPDGTEGIEVLKLDDSYEIVLVQGRLLAGVHDASSLAAARELMEKLRTALKL</sequence>
<protein>
    <submittedName>
        <fullName evidence="2">Uncharacterized protein</fullName>
    </submittedName>
</protein>
<keyword evidence="1" id="KW-0812">Transmembrane</keyword>
<dbReference type="AlphaFoldDB" id="A0A7V6A1N1"/>
<keyword evidence="1" id="KW-0472">Membrane</keyword>
<reference evidence="2" key="1">
    <citation type="journal article" date="2020" name="mSystems">
        <title>Genome- and Community-Level Interaction Insights into Carbon Utilization and Element Cycling Functions of Hydrothermarchaeota in Hydrothermal Sediment.</title>
        <authorList>
            <person name="Zhou Z."/>
            <person name="Liu Y."/>
            <person name="Xu W."/>
            <person name="Pan J."/>
            <person name="Luo Z.H."/>
            <person name="Li M."/>
        </authorList>
    </citation>
    <scope>NUCLEOTIDE SEQUENCE [LARGE SCALE GENOMIC DNA]</scope>
    <source>
        <strain evidence="2">SpSt-767</strain>
    </source>
</reference>
<accession>A0A7V6A1N1</accession>
<evidence type="ECO:0000256" key="1">
    <source>
        <dbReference type="SAM" id="Phobius"/>
    </source>
</evidence>
<dbReference type="PROSITE" id="PS00221">
    <property type="entry name" value="MIP"/>
    <property type="match status" value="1"/>
</dbReference>
<dbReference type="InterPro" id="IPR046534">
    <property type="entry name" value="DUF6599"/>
</dbReference>
<feature type="transmembrane region" description="Helical" evidence="1">
    <location>
        <begin position="14"/>
        <end position="32"/>
    </location>
</feature>
<proteinExistence type="predicted"/>
<comment type="caution">
    <text evidence="2">The sequence shown here is derived from an EMBL/GenBank/DDBJ whole genome shotgun (WGS) entry which is preliminary data.</text>
</comment>
<gene>
    <name evidence="2" type="ORF">ENV52_02360</name>
</gene>
<dbReference type="EMBL" id="DTGR01000036">
    <property type="protein sequence ID" value="HHS28530.1"/>
    <property type="molecule type" value="Genomic_DNA"/>
</dbReference>